<dbReference type="InterPro" id="IPR020904">
    <property type="entry name" value="Sc_DH/Rdtase_CS"/>
</dbReference>
<name>A0A3A4F5E8_9MICC</name>
<dbReference type="SUPFAM" id="SSF51735">
    <property type="entry name" value="NAD(P)-binding Rossmann-fold domains"/>
    <property type="match status" value="1"/>
</dbReference>
<dbReference type="Pfam" id="PF13561">
    <property type="entry name" value="adh_short_C2"/>
    <property type="match status" value="1"/>
</dbReference>
<dbReference type="OrthoDB" id="286404at2"/>
<evidence type="ECO:0000313" key="3">
    <source>
        <dbReference type="EMBL" id="RJN33128.1"/>
    </source>
</evidence>
<evidence type="ECO:0000256" key="2">
    <source>
        <dbReference type="ARBA" id="ARBA00023002"/>
    </source>
</evidence>
<dbReference type="AlphaFoldDB" id="A0A3A4F5E8"/>
<dbReference type="PANTHER" id="PTHR42760:SF115">
    <property type="entry name" value="3-OXOACYL-[ACYL-CARRIER-PROTEIN] REDUCTASE FABG"/>
    <property type="match status" value="1"/>
</dbReference>
<comment type="caution">
    <text evidence="3">The sequence shown here is derived from an EMBL/GenBank/DDBJ whole genome shotgun (WGS) entry which is preliminary data.</text>
</comment>
<organism evidence="3 4">
    <name type="scientific">Nesterenkonia natronophila</name>
    <dbReference type="NCBI Taxonomy" id="2174932"/>
    <lineage>
        <taxon>Bacteria</taxon>
        <taxon>Bacillati</taxon>
        <taxon>Actinomycetota</taxon>
        <taxon>Actinomycetes</taxon>
        <taxon>Micrococcales</taxon>
        <taxon>Micrococcaceae</taxon>
        <taxon>Nesterenkonia</taxon>
    </lineage>
</organism>
<dbReference type="PROSITE" id="PS00061">
    <property type="entry name" value="ADH_SHORT"/>
    <property type="match status" value="1"/>
</dbReference>
<dbReference type="Gene3D" id="3.40.50.720">
    <property type="entry name" value="NAD(P)-binding Rossmann-like Domain"/>
    <property type="match status" value="1"/>
</dbReference>
<sequence>MEEQPTFTDLFRLDGRQALIIGAGGIGSEAARALSDHGAQVTCADRDRVAAEETAAAVGGASLTLDVTDPEAVRQAAENLPDLDIVVLTAAMNVRKRIIDYSPGEFDRVVDLNLKGTFAVIKYFGERMVSRHRGSLIVFSSIRDQVVEPGQSVYAATKAGAVQLVKTAAAEFGGVGVRVNAISPGIVETALTGQIKSQPEWYQAYATKNALGRWSVPSELAGAVVYLASDASSYVTGTTLRVDGGWTAMDGRFTPPTD</sequence>
<keyword evidence="4" id="KW-1185">Reference proteome</keyword>
<dbReference type="InterPro" id="IPR002347">
    <property type="entry name" value="SDR_fam"/>
</dbReference>
<dbReference type="PRINTS" id="PR00081">
    <property type="entry name" value="GDHRDH"/>
</dbReference>
<comment type="similarity">
    <text evidence="1">Belongs to the short-chain dehydrogenases/reductases (SDR) family.</text>
</comment>
<dbReference type="Proteomes" id="UP000266615">
    <property type="component" value="Unassembled WGS sequence"/>
</dbReference>
<keyword evidence="2" id="KW-0560">Oxidoreductase</keyword>
<dbReference type="CDD" id="cd05233">
    <property type="entry name" value="SDR_c"/>
    <property type="match status" value="1"/>
</dbReference>
<accession>A0A3A4F5E8</accession>
<dbReference type="EMBL" id="QYZP01000001">
    <property type="protein sequence ID" value="RJN33128.1"/>
    <property type="molecule type" value="Genomic_DNA"/>
</dbReference>
<dbReference type="FunFam" id="3.40.50.720:FF:000084">
    <property type="entry name" value="Short-chain dehydrogenase reductase"/>
    <property type="match status" value="1"/>
</dbReference>
<proteinExistence type="inferred from homology"/>
<dbReference type="InterPro" id="IPR036291">
    <property type="entry name" value="NAD(P)-bd_dom_sf"/>
</dbReference>
<gene>
    <name evidence="3" type="ORF">D3250_04915</name>
</gene>
<evidence type="ECO:0000256" key="1">
    <source>
        <dbReference type="ARBA" id="ARBA00006484"/>
    </source>
</evidence>
<protein>
    <submittedName>
        <fullName evidence="3">SDR family oxidoreductase</fullName>
    </submittedName>
</protein>
<dbReference type="PANTHER" id="PTHR42760">
    <property type="entry name" value="SHORT-CHAIN DEHYDROGENASES/REDUCTASES FAMILY MEMBER"/>
    <property type="match status" value="1"/>
</dbReference>
<reference evidence="3 4" key="1">
    <citation type="submission" date="2018-09" db="EMBL/GenBank/DDBJ databases">
        <title>Nesterenkonia natronophila sp. nov., an alkaliphilic actinobacteriume isolated from a soda lake, and emended description of the genus Nesterenkonia.</title>
        <authorList>
            <person name="Menes R.J."/>
            <person name="Iriarte A."/>
        </authorList>
    </citation>
    <scope>NUCLEOTIDE SEQUENCE [LARGE SCALE GENOMIC DNA]</scope>
    <source>
        <strain evidence="3 4">M8</strain>
    </source>
</reference>
<dbReference type="RefSeq" id="WP_119902173.1">
    <property type="nucleotide sequence ID" value="NZ_QYZP01000001.1"/>
</dbReference>
<dbReference type="GO" id="GO:0016616">
    <property type="term" value="F:oxidoreductase activity, acting on the CH-OH group of donors, NAD or NADP as acceptor"/>
    <property type="evidence" value="ECO:0007669"/>
    <property type="project" value="TreeGrafter"/>
</dbReference>
<evidence type="ECO:0000313" key="4">
    <source>
        <dbReference type="Proteomes" id="UP000266615"/>
    </source>
</evidence>